<organism evidence="1">
    <name type="scientific">marine sediment metagenome</name>
    <dbReference type="NCBI Taxonomy" id="412755"/>
    <lineage>
        <taxon>unclassified sequences</taxon>
        <taxon>metagenomes</taxon>
        <taxon>ecological metagenomes</taxon>
    </lineage>
</organism>
<name>X1LKK8_9ZZZZ</name>
<feature type="non-terminal residue" evidence="1">
    <location>
        <position position="251"/>
    </location>
</feature>
<dbReference type="GO" id="GO:0004643">
    <property type="term" value="F:phosphoribosylaminoimidazolecarboxamide formyltransferase activity"/>
    <property type="evidence" value="ECO:0007669"/>
    <property type="project" value="InterPro"/>
</dbReference>
<evidence type="ECO:0000313" key="1">
    <source>
        <dbReference type="EMBL" id="GAI06381.1"/>
    </source>
</evidence>
<dbReference type="InterPro" id="IPR016193">
    <property type="entry name" value="Cytidine_deaminase-like"/>
</dbReference>
<protein>
    <recommendedName>
        <fullName evidence="2">MGS-like domain-containing protein</fullName>
    </recommendedName>
</protein>
<dbReference type="Pfam" id="PF01808">
    <property type="entry name" value="AICARFT_IMPCHas"/>
    <property type="match status" value="1"/>
</dbReference>
<dbReference type="GO" id="GO:0006189">
    <property type="term" value="P:'de novo' IMP biosynthetic process"/>
    <property type="evidence" value="ECO:0007669"/>
    <property type="project" value="TreeGrafter"/>
</dbReference>
<feature type="non-terminal residue" evidence="1">
    <location>
        <position position="1"/>
    </location>
</feature>
<dbReference type="SUPFAM" id="SSF53927">
    <property type="entry name" value="Cytidine deaminase-like"/>
    <property type="match status" value="1"/>
</dbReference>
<evidence type="ECO:0008006" key="2">
    <source>
        <dbReference type="Google" id="ProtNLM"/>
    </source>
</evidence>
<dbReference type="AlphaFoldDB" id="X1LKK8"/>
<proteinExistence type="predicted"/>
<dbReference type="PANTHER" id="PTHR11692">
    <property type="entry name" value="BIFUNCTIONAL PURINE BIOSYNTHESIS PROTEIN PURH"/>
    <property type="match status" value="1"/>
</dbReference>
<dbReference type="GO" id="GO:0003937">
    <property type="term" value="F:IMP cyclohydrolase activity"/>
    <property type="evidence" value="ECO:0007669"/>
    <property type="project" value="InterPro"/>
</dbReference>
<reference evidence="1" key="1">
    <citation type="journal article" date="2014" name="Front. Microbiol.">
        <title>High frequency of phylogenetically diverse reductive dehalogenase-homologous genes in deep subseafloor sedimentary metagenomes.</title>
        <authorList>
            <person name="Kawai M."/>
            <person name="Futagami T."/>
            <person name="Toyoda A."/>
            <person name="Takaki Y."/>
            <person name="Nishi S."/>
            <person name="Hori S."/>
            <person name="Arai W."/>
            <person name="Tsubouchi T."/>
            <person name="Morono Y."/>
            <person name="Uchiyama I."/>
            <person name="Ito T."/>
            <person name="Fujiyama A."/>
            <person name="Inagaki F."/>
            <person name="Takami H."/>
        </authorList>
    </citation>
    <scope>NUCLEOTIDE SEQUENCE</scope>
    <source>
        <strain evidence="1">Expedition CK06-06</strain>
    </source>
</reference>
<gene>
    <name evidence="1" type="ORF">S06H3_21514</name>
</gene>
<dbReference type="GO" id="GO:0005829">
    <property type="term" value="C:cytosol"/>
    <property type="evidence" value="ECO:0007669"/>
    <property type="project" value="TreeGrafter"/>
</dbReference>
<dbReference type="InterPro" id="IPR002695">
    <property type="entry name" value="PurH-like"/>
</dbReference>
<dbReference type="SMART" id="SM00798">
    <property type="entry name" value="AICARFT_IMPCHas"/>
    <property type="match status" value="1"/>
</dbReference>
<sequence>SGPEVSFNNLLDFDAALNVLSSFSDPTVAIMKHTNPCGLAGNDNLAEAYLEALSGDPVAAFGGVVASNQIIDLATAQEIDKSHYDAINAPGYENTALELLGHKKNLRLVKISMLNLNNQGLDFRYVQGGFLVQSQDFFTEPELQPRIVSYRQPTEKELSDLIFAWKAVKGIKSNAIVIAKDKTLSGMGAGQPSRVVSVELALKKAGDKAKGSVLASDAFFPFPDGPELALKGGVTAIIQPGGSVKDNEVIE</sequence>
<dbReference type="EMBL" id="BARV01011313">
    <property type="protein sequence ID" value="GAI06381.1"/>
    <property type="molecule type" value="Genomic_DNA"/>
</dbReference>
<dbReference type="PANTHER" id="PTHR11692:SF0">
    <property type="entry name" value="BIFUNCTIONAL PURINE BIOSYNTHESIS PROTEIN ATIC"/>
    <property type="match status" value="1"/>
</dbReference>
<accession>X1LKK8</accession>
<comment type="caution">
    <text evidence="1">The sequence shown here is derived from an EMBL/GenBank/DDBJ whole genome shotgun (WGS) entry which is preliminary data.</text>
</comment>
<dbReference type="InterPro" id="IPR024051">
    <property type="entry name" value="AICAR_Tfase_dup_dom_sf"/>
</dbReference>
<dbReference type="Gene3D" id="3.40.140.20">
    <property type="match status" value="2"/>
</dbReference>